<reference evidence="2 3" key="1">
    <citation type="journal article" date="2014" name="Int. J. Syst. Evol. Microbiol.">
        <title>Complete genome sequence of Corynebacterium casei LMG S-19264T (=DSM 44701T), isolated from a smear-ripened cheese.</title>
        <authorList>
            <consortium name="US DOE Joint Genome Institute (JGI-PGF)"/>
            <person name="Walter F."/>
            <person name="Albersmeier A."/>
            <person name="Kalinowski J."/>
            <person name="Ruckert C."/>
        </authorList>
    </citation>
    <scope>NUCLEOTIDE SEQUENCE [LARGE SCALE GENOMIC DNA]</scope>
    <source>
        <strain evidence="2 3">CGMCC 1.15896</strain>
    </source>
</reference>
<dbReference type="OrthoDB" id="7863791at2"/>
<feature type="transmembrane region" description="Helical" evidence="1">
    <location>
        <begin position="12"/>
        <end position="34"/>
    </location>
</feature>
<dbReference type="EMBL" id="BMKB01000006">
    <property type="protein sequence ID" value="GGA60464.1"/>
    <property type="molecule type" value="Genomic_DNA"/>
</dbReference>
<evidence type="ECO:0000313" key="2">
    <source>
        <dbReference type="EMBL" id="GGA60464.1"/>
    </source>
</evidence>
<name>A0A916RNF1_9HYPH</name>
<gene>
    <name evidence="2" type="ORF">GCM10011499_33400</name>
</gene>
<sequence>MLGFKEKIPDNFLVPVFAIRVTVLTIAKLAALSWCQLGNRTMLKRIYIALAFTLAAANPALAQEDQPHSAALEHFKSAFADSCFGFDQSYFSNEEPSSWQLSWKPDYSDTERTTTLYEFFCGAGAYNVNYVYYLDDPDFGPFPVAFAIPAFDVKYVDDDFDGDVQSITVRGMTTQWQLTNPSYSPETGTITSSAKWRGIGDASSSGTWVFQQGQFVLKSYDVDASYDDEINPERILEYK</sequence>
<dbReference type="Proteomes" id="UP000596977">
    <property type="component" value="Unassembled WGS sequence"/>
</dbReference>
<keyword evidence="1" id="KW-0812">Transmembrane</keyword>
<dbReference type="Pfam" id="PF06674">
    <property type="entry name" value="DUF1176"/>
    <property type="match status" value="1"/>
</dbReference>
<keyword evidence="1" id="KW-1133">Transmembrane helix</keyword>
<accession>A0A916RNF1</accession>
<keyword evidence="3" id="KW-1185">Reference proteome</keyword>
<dbReference type="AlphaFoldDB" id="A0A916RNF1"/>
<proteinExistence type="predicted"/>
<protein>
    <submittedName>
        <fullName evidence="2">Uncharacterized protein</fullName>
    </submittedName>
</protein>
<comment type="caution">
    <text evidence="2">The sequence shown here is derived from an EMBL/GenBank/DDBJ whole genome shotgun (WGS) entry which is preliminary data.</text>
</comment>
<evidence type="ECO:0000313" key="3">
    <source>
        <dbReference type="Proteomes" id="UP000596977"/>
    </source>
</evidence>
<dbReference type="InterPro" id="IPR009560">
    <property type="entry name" value="DUF1176"/>
</dbReference>
<organism evidence="2 3">
    <name type="scientific">Pelagibacterium lentulum</name>
    <dbReference type="NCBI Taxonomy" id="2029865"/>
    <lineage>
        <taxon>Bacteria</taxon>
        <taxon>Pseudomonadati</taxon>
        <taxon>Pseudomonadota</taxon>
        <taxon>Alphaproteobacteria</taxon>
        <taxon>Hyphomicrobiales</taxon>
        <taxon>Devosiaceae</taxon>
        <taxon>Pelagibacterium</taxon>
    </lineage>
</organism>
<evidence type="ECO:0000256" key="1">
    <source>
        <dbReference type="SAM" id="Phobius"/>
    </source>
</evidence>
<keyword evidence="1" id="KW-0472">Membrane</keyword>